<sequence>MKAYTFLIALWFASSMASGTQGFTEEAVRSSDWREMSLIKREPFVQLAPFLAFSDGKLIAPWGSTDATFEHASDNAKVTFQWCSDREAGIVRNLSPCPIAFVLRDVDGRKFVCGFDVPPLLSQVVELPARRQHGWVCLNIKGKQGNIGQTSTAQQ</sequence>
<evidence type="ECO:0000313" key="2">
    <source>
        <dbReference type="EMBL" id="KAA1101478.1"/>
    </source>
</evidence>
<comment type="caution">
    <text evidence="2">The sequence shown here is derived from an EMBL/GenBank/DDBJ whole genome shotgun (WGS) entry which is preliminary data.</text>
</comment>
<feature type="signal peptide" evidence="1">
    <location>
        <begin position="1"/>
        <end position="22"/>
    </location>
</feature>
<proteinExistence type="predicted"/>
<dbReference type="EMBL" id="VSWC01000053">
    <property type="protein sequence ID" value="KAA1101478.1"/>
    <property type="molecule type" value="Genomic_DNA"/>
</dbReference>
<name>A0A5B0PLN4_PUCGR</name>
<keyword evidence="1" id="KW-0732">Signal</keyword>
<dbReference type="OrthoDB" id="10271056at2759"/>
<dbReference type="AlphaFoldDB" id="A0A5B0PLN4"/>
<organism evidence="2 3">
    <name type="scientific">Puccinia graminis f. sp. tritici</name>
    <dbReference type="NCBI Taxonomy" id="56615"/>
    <lineage>
        <taxon>Eukaryota</taxon>
        <taxon>Fungi</taxon>
        <taxon>Dikarya</taxon>
        <taxon>Basidiomycota</taxon>
        <taxon>Pucciniomycotina</taxon>
        <taxon>Pucciniomycetes</taxon>
        <taxon>Pucciniales</taxon>
        <taxon>Pucciniaceae</taxon>
        <taxon>Puccinia</taxon>
    </lineage>
</organism>
<evidence type="ECO:0000256" key="1">
    <source>
        <dbReference type="SAM" id="SignalP"/>
    </source>
</evidence>
<keyword evidence="3" id="KW-1185">Reference proteome</keyword>
<evidence type="ECO:0000313" key="3">
    <source>
        <dbReference type="Proteomes" id="UP000324748"/>
    </source>
</evidence>
<protein>
    <submittedName>
        <fullName evidence="2">Uncharacterized protein</fullName>
    </submittedName>
</protein>
<feature type="chain" id="PRO_5022881681" evidence="1">
    <location>
        <begin position="23"/>
        <end position="155"/>
    </location>
</feature>
<accession>A0A5B0PLN4</accession>
<gene>
    <name evidence="2" type="ORF">PGT21_022081</name>
</gene>
<dbReference type="Proteomes" id="UP000324748">
    <property type="component" value="Unassembled WGS sequence"/>
</dbReference>
<reference evidence="2 3" key="1">
    <citation type="submission" date="2019-05" db="EMBL/GenBank/DDBJ databases">
        <title>Emergence of the Ug99 lineage of the wheat stem rust pathogen through somatic hybridization.</title>
        <authorList>
            <person name="Li F."/>
            <person name="Upadhyaya N.M."/>
            <person name="Sperschneider J."/>
            <person name="Matny O."/>
            <person name="Nguyen-Phuc H."/>
            <person name="Mago R."/>
            <person name="Raley C."/>
            <person name="Miller M.E."/>
            <person name="Silverstein K.A.T."/>
            <person name="Henningsen E."/>
            <person name="Hirsch C.D."/>
            <person name="Visser B."/>
            <person name="Pretorius Z.A."/>
            <person name="Steffenson B.J."/>
            <person name="Schwessinger B."/>
            <person name="Dodds P.N."/>
            <person name="Figueroa M."/>
        </authorList>
    </citation>
    <scope>NUCLEOTIDE SEQUENCE [LARGE SCALE GENOMIC DNA]</scope>
    <source>
        <strain evidence="2">21-0</strain>
    </source>
</reference>